<evidence type="ECO:0000313" key="3">
    <source>
        <dbReference type="Proteomes" id="UP001106592"/>
    </source>
</evidence>
<dbReference type="Proteomes" id="UP001106592">
    <property type="component" value="Unassembled WGS sequence"/>
</dbReference>
<reference evidence="2" key="2">
    <citation type="journal article" date="2023" name="Plant Pathol.">
        <title>Dismantling and reorganizing Pseudomonas marginalis sensu#lato.</title>
        <authorList>
            <person name="Sawada H."/>
            <person name="Fujikawa T."/>
            <person name="Satou M."/>
        </authorList>
    </citation>
    <scope>NUCLEOTIDE SEQUENCE</scope>
    <source>
        <strain evidence="2">MAFF 301350</strain>
    </source>
</reference>
<evidence type="ECO:0000313" key="2">
    <source>
        <dbReference type="EMBL" id="MBV6285934.1"/>
    </source>
</evidence>
<dbReference type="GO" id="GO:0005737">
    <property type="term" value="C:cytoplasm"/>
    <property type="evidence" value="ECO:0007669"/>
    <property type="project" value="TreeGrafter"/>
</dbReference>
<feature type="domain" description="Serine/threonine specific protein phosphatases" evidence="1">
    <location>
        <begin position="46"/>
        <end position="51"/>
    </location>
</feature>
<proteinExistence type="predicted"/>
<dbReference type="PANTHER" id="PTHR42850:SF4">
    <property type="entry name" value="ZINC-DEPENDENT ENDOPOLYPHOSPHATASE"/>
    <property type="match status" value="1"/>
</dbReference>
<keyword evidence="3" id="KW-1185">Reference proteome</keyword>
<dbReference type="Pfam" id="PF00149">
    <property type="entry name" value="Metallophos"/>
    <property type="match status" value="1"/>
</dbReference>
<dbReference type="InterPro" id="IPR006186">
    <property type="entry name" value="Ser/Thr-sp_prot-phosphatase"/>
</dbReference>
<dbReference type="GO" id="GO:0016791">
    <property type="term" value="F:phosphatase activity"/>
    <property type="evidence" value="ECO:0007669"/>
    <property type="project" value="TreeGrafter"/>
</dbReference>
<dbReference type="GO" id="GO:0008803">
    <property type="term" value="F:bis(5'-nucleosyl)-tetraphosphatase (symmetrical) activity"/>
    <property type="evidence" value="ECO:0007669"/>
    <property type="project" value="TreeGrafter"/>
</dbReference>
<dbReference type="PROSITE" id="PS00125">
    <property type="entry name" value="SER_THR_PHOSPHATASE"/>
    <property type="match status" value="1"/>
</dbReference>
<dbReference type="EMBL" id="JAHTBI010000008">
    <property type="protein sequence ID" value="MBV6285934.1"/>
    <property type="molecule type" value="Genomic_DNA"/>
</dbReference>
<accession>A0A9Q3ABL7</accession>
<comment type="caution">
    <text evidence="2">The sequence shown here is derived from an EMBL/GenBank/DDBJ whole genome shotgun (WGS) entry which is preliminary data.</text>
</comment>
<dbReference type="GO" id="GO:0110154">
    <property type="term" value="P:RNA decapping"/>
    <property type="evidence" value="ECO:0007669"/>
    <property type="project" value="TreeGrafter"/>
</dbReference>
<gene>
    <name evidence="2" type="ORF">KUO17_02560</name>
</gene>
<dbReference type="InterPro" id="IPR004843">
    <property type="entry name" value="Calcineurin-like_PHP"/>
</dbReference>
<dbReference type="PANTHER" id="PTHR42850">
    <property type="entry name" value="METALLOPHOSPHOESTERASE"/>
    <property type="match status" value="1"/>
</dbReference>
<dbReference type="AlphaFoldDB" id="A0A9Q3ABL7"/>
<dbReference type="InterPro" id="IPR050126">
    <property type="entry name" value="Ap4A_hydrolase"/>
</dbReference>
<organism evidence="2 3">
    <name type="scientific">Pseudomonas aegrilactucae</name>
    <dbReference type="NCBI Taxonomy" id="2854028"/>
    <lineage>
        <taxon>Bacteria</taxon>
        <taxon>Pseudomonadati</taxon>
        <taxon>Pseudomonadota</taxon>
        <taxon>Gammaproteobacteria</taxon>
        <taxon>Pseudomonadales</taxon>
        <taxon>Pseudomonadaceae</taxon>
        <taxon>Pseudomonas</taxon>
    </lineage>
</organism>
<reference evidence="2" key="1">
    <citation type="journal article" date="2022" name="Int. J. Syst. Evol. Microbiol.">
        <title>Pseudomonas aegrilactucae sp. nov. and Pseudomonas morbosilactucae sp. nov., pathogens causing bacterial rot of lettuce in Japan.</title>
        <authorList>
            <person name="Sawada H."/>
            <person name="Fujikawa T."/>
            <person name="Satou M."/>
        </authorList>
    </citation>
    <scope>NUCLEOTIDE SEQUENCE</scope>
    <source>
        <strain evidence="2">MAFF 301350</strain>
    </source>
</reference>
<evidence type="ECO:0000259" key="1">
    <source>
        <dbReference type="PROSITE" id="PS00125"/>
    </source>
</evidence>
<sequence>MLDALMVEVQLQPSVDRVFCTGDLIDRGPCSEEVLNWLSRPWFHSVRGNHEQMVLDYMSGKGDAPRHARNGGAWFYDLSEERQQQIAAALRTMPVALQVQVSDNSTIGVIHAECPGWENGLSWQDSTRLLISSHHLQQSTALVQAMYARGKILRQDATVICGARTVYVGHSTVPHVTRLGNVVYLDTGCSFSDGHLSAIEIANERLFSAYPATPIKGS</sequence>
<protein>
    <submittedName>
        <fullName evidence="2">Metallophosphoesterase</fullName>
    </submittedName>
</protein>
<name>A0A9Q3ABL7_9PSED</name>